<evidence type="ECO:0000313" key="1">
    <source>
        <dbReference type="EMBL" id="CUN87925.1"/>
    </source>
</evidence>
<dbReference type="Proteomes" id="UP000095419">
    <property type="component" value="Unassembled WGS sequence"/>
</dbReference>
<dbReference type="AlphaFoldDB" id="A0A174AK59"/>
<gene>
    <name evidence="1" type="ORF">ERS417307_00718</name>
</gene>
<accession>A0A174AK59</accession>
<protein>
    <submittedName>
        <fullName evidence="1">Uncharacterized protein</fullName>
    </submittedName>
</protein>
<sequence>MTKRIEYIIDEILDQYISSLDYRIQWMKRFYRTIDFSLAGIAEN</sequence>
<dbReference type="EMBL" id="CYZF01000002">
    <property type="protein sequence ID" value="CUN87925.1"/>
    <property type="molecule type" value="Genomic_DNA"/>
</dbReference>
<name>A0A174AK59_BACUN</name>
<evidence type="ECO:0000313" key="2">
    <source>
        <dbReference type="Proteomes" id="UP000095419"/>
    </source>
</evidence>
<proteinExistence type="predicted"/>
<reference evidence="1 2" key="1">
    <citation type="submission" date="2015-09" db="EMBL/GenBank/DDBJ databases">
        <authorList>
            <consortium name="Pathogen Informatics"/>
        </authorList>
    </citation>
    <scope>NUCLEOTIDE SEQUENCE [LARGE SCALE GENOMIC DNA]</scope>
    <source>
        <strain evidence="1 2">2789STDY5608791</strain>
    </source>
</reference>
<organism evidence="1 2">
    <name type="scientific">Bacteroides uniformis</name>
    <dbReference type="NCBI Taxonomy" id="820"/>
    <lineage>
        <taxon>Bacteria</taxon>
        <taxon>Pseudomonadati</taxon>
        <taxon>Bacteroidota</taxon>
        <taxon>Bacteroidia</taxon>
        <taxon>Bacteroidales</taxon>
        <taxon>Bacteroidaceae</taxon>
        <taxon>Bacteroides</taxon>
    </lineage>
</organism>